<feature type="transmembrane region" description="Helical" evidence="1">
    <location>
        <begin position="278"/>
        <end position="300"/>
    </location>
</feature>
<dbReference type="Proteomes" id="UP001255856">
    <property type="component" value="Unassembled WGS sequence"/>
</dbReference>
<keyword evidence="1" id="KW-1133">Transmembrane helix</keyword>
<sequence>MARLWLDDAPNRNFDVFALHYGSNQDNFTCPECVGVLHQAGTKWHLVHRLSQLSVWQGLLQRYKLFMLPDDDVIMSTNTINTAFAIADNFNLSLSQVSICRHPNSYTFWPILEQNRSTGLRYTAFVEIMSPIMSRDMLNQTSPLLDHSYVGWGLDYLWAYLLDYRPRSMGVIDKVCMFHPASQKGKRTIYAGSHRPANWTGAQEYDYIMEKWKINWDTWKTKGFKQSPNVIVRGSEPPDLGTGVASGYPIPRLCPQRWNLQEAAAEFAPEGTLHTSGWTIGDVITIVLPATILTCMLWVARRRGAGGRAPGRFSVARVLSPRKSATTPRRECKVSSPNHITLRIAAEEEYLL</sequence>
<evidence type="ECO:0000256" key="1">
    <source>
        <dbReference type="SAM" id="Phobius"/>
    </source>
</evidence>
<dbReference type="EMBL" id="JASFZW010000007">
    <property type="protein sequence ID" value="KAK2077255.1"/>
    <property type="molecule type" value="Genomic_DNA"/>
</dbReference>
<keyword evidence="1" id="KW-0472">Membrane</keyword>
<reference evidence="2" key="1">
    <citation type="submission" date="2021-01" db="EMBL/GenBank/DDBJ databases">
        <authorList>
            <person name="Eckstrom K.M.E."/>
        </authorList>
    </citation>
    <scope>NUCLEOTIDE SEQUENCE</scope>
    <source>
        <strain evidence="2">UVCC 0001</strain>
    </source>
</reference>
<keyword evidence="3" id="KW-1185">Reference proteome</keyword>
<protein>
    <submittedName>
        <fullName evidence="2">Uncharacterized protein</fullName>
    </submittedName>
</protein>
<accession>A0AAD9IIJ5</accession>
<organism evidence="2 3">
    <name type="scientific">Prototheca wickerhamii</name>
    <dbReference type="NCBI Taxonomy" id="3111"/>
    <lineage>
        <taxon>Eukaryota</taxon>
        <taxon>Viridiplantae</taxon>
        <taxon>Chlorophyta</taxon>
        <taxon>core chlorophytes</taxon>
        <taxon>Trebouxiophyceae</taxon>
        <taxon>Chlorellales</taxon>
        <taxon>Chlorellaceae</taxon>
        <taxon>Prototheca</taxon>
    </lineage>
</organism>
<evidence type="ECO:0000313" key="2">
    <source>
        <dbReference type="EMBL" id="KAK2077255.1"/>
    </source>
</evidence>
<keyword evidence="1" id="KW-0812">Transmembrane</keyword>
<comment type="caution">
    <text evidence="2">The sequence shown here is derived from an EMBL/GenBank/DDBJ whole genome shotgun (WGS) entry which is preliminary data.</text>
</comment>
<gene>
    <name evidence="2" type="ORF">QBZ16_004889</name>
</gene>
<evidence type="ECO:0000313" key="3">
    <source>
        <dbReference type="Proteomes" id="UP001255856"/>
    </source>
</evidence>
<dbReference type="AlphaFoldDB" id="A0AAD9IIJ5"/>
<proteinExistence type="predicted"/>
<name>A0AAD9IIJ5_PROWI</name>